<organism evidence="4 5">
    <name type="scientific">Alkalimonas cellulosilytica</name>
    <dbReference type="NCBI Taxonomy" id="3058395"/>
    <lineage>
        <taxon>Bacteria</taxon>
        <taxon>Pseudomonadati</taxon>
        <taxon>Pseudomonadota</taxon>
        <taxon>Gammaproteobacteria</taxon>
        <taxon>Alkalimonas</taxon>
    </lineage>
</organism>
<dbReference type="InterPro" id="IPR003439">
    <property type="entry name" value="ABC_transporter-like_ATP-bd"/>
</dbReference>
<dbReference type="PANTHER" id="PTHR43158">
    <property type="entry name" value="SKFA PEPTIDE EXPORT ATP-BINDING PROTEIN SKFE"/>
    <property type="match status" value="1"/>
</dbReference>
<dbReference type="Proteomes" id="UP001336314">
    <property type="component" value="Unassembled WGS sequence"/>
</dbReference>
<dbReference type="CDD" id="cd03230">
    <property type="entry name" value="ABC_DR_subfamily_A"/>
    <property type="match status" value="1"/>
</dbReference>
<dbReference type="InterPro" id="IPR003593">
    <property type="entry name" value="AAA+_ATPase"/>
</dbReference>
<dbReference type="PANTHER" id="PTHR43158:SF2">
    <property type="entry name" value="SKFA PEPTIDE EXPORT ATP-BINDING PROTEIN SKFE"/>
    <property type="match status" value="1"/>
</dbReference>
<name>A0ABU7J7Y7_9GAMM</name>
<evidence type="ECO:0000259" key="3">
    <source>
        <dbReference type="PROSITE" id="PS50893"/>
    </source>
</evidence>
<evidence type="ECO:0000256" key="2">
    <source>
        <dbReference type="ARBA" id="ARBA00022840"/>
    </source>
</evidence>
<gene>
    <name evidence="4" type="ORF">QWY20_14490</name>
</gene>
<evidence type="ECO:0000256" key="1">
    <source>
        <dbReference type="ARBA" id="ARBA00022741"/>
    </source>
</evidence>
<dbReference type="PROSITE" id="PS50893">
    <property type="entry name" value="ABC_TRANSPORTER_2"/>
    <property type="match status" value="1"/>
</dbReference>
<keyword evidence="5" id="KW-1185">Reference proteome</keyword>
<keyword evidence="2 4" id="KW-0067">ATP-binding</keyword>
<dbReference type="Gene3D" id="3.40.50.300">
    <property type="entry name" value="P-loop containing nucleotide triphosphate hydrolases"/>
    <property type="match status" value="1"/>
</dbReference>
<accession>A0ABU7J7Y7</accession>
<dbReference type="GO" id="GO:0005524">
    <property type="term" value="F:ATP binding"/>
    <property type="evidence" value="ECO:0007669"/>
    <property type="project" value="UniProtKB-KW"/>
</dbReference>
<keyword evidence="1" id="KW-0547">Nucleotide-binding</keyword>
<comment type="caution">
    <text evidence="4">The sequence shown here is derived from an EMBL/GenBank/DDBJ whole genome shotgun (WGS) entry which is preliminary data.</text>
</comment>
<evidence type="ECO:0000313" key="4">
    <source>
        <dbReference type="EMBL" id="MEE2002665.1"/>
    </source>
</evidence>
<dbReference type="InterPro" id="IPR027417">
    <property type="entry name" value="P-loop_NTPase"/>
</dbReference>
<dbReference type="Pfam" id="PF00005">
    <property type="entry name" value="ABC_tran"/>
    <property type="match status" value="1"/>
</dbReference>
<dbReference type="SMART" id="SM00382">
    <property type="entry name" value="AAA"/>
    <property type="match status" value="1"/>
</dbReference>
<proteinExistence type="predicted"/>
<dbReference type="PROSITE" id="PS00211">
    <property type="entry name" value="ABC_TRANSPORTER_1"/>
    <property type="match status" value="1"/>
</dbReference>
<feature type="domain" description="ABC transporter" evidence="3">
    <location>
        <begin position="5"/>
        <end position="231"/>
    </location>
</feature>
<sequence length="301" mass="34048">MPAILEITALGRAYQGRQVLKDITASAAQGDVIALLGKNGAGKTTLLETILGFAVPEQGEVRLFGTLSTEIGANEKQRIGFVPQQDELLEQLSPSEHLELFRDFQPSWDQPLCERLCQSWDIPMTKRISTLSVGQRQKLSIILALCHKPKLLILDEPVASLDPIARRQFLTELVTIAADQQSVILFSSHIVTDMERVANKVWLLKDQQLVWQDELDTLKESVVKLHIDAAQPLPDQLPLPHQLRQQVQGNKATVTVKHWQSAEQTRFEQQLQAKIRVEYLNLEDLFLELHENQEQSCDDEL</sequence>
<protein>
    <submittedName>
        <fullName evidence="4">ABC transporter ATP-binding protein</fullName>
    </submittedName>
</protein>
<dbReference type="SUPFAM" id="SSF52540">
    <property type="entry name" value="P-loop containing nucleoside triphosphate hydrolases"/>
    <property type="match status" value="1"/>
</dbReference>
<reference evidence="4 5" key="1">
    <citation type="submission" date="2023-07" db="EMBL/GenBank/DDBJ databases">
        <title>Alkalimonas sp., MEB108 novel, alkaliphilic bacterium isolated from Lonar Lake, India.</title>
        <authorList>
            <person name="Joshi A."/>
            <person name="Thite S."/>
        </authorList>
    </citation>
    <scope>NUCLEOTIDE SEQUENCE [LARGE SCALE GENOMIC DNA]</scope>
    <source>
        <strain evidence="4 5">MEB108</strain>
    </source>
</reference>
<dbReference type="RefSeq" id="WP_330129719.1">
    <property type="nucleotide sequence ID" value="NZ_JAUHLI010000015.1"/>
</dbReference>
<dbReference type="EMBL" id="JAUHLI010000015">
    <property type="protein sequence ID" value="MEE2002665.1"/>
    <property type="molecule type" value="Genomic_DNA"/>
</dbReference>
<dbReference type="InterPro" id="IPR017871">
    <property type="entry name" value="ABC_transporter-like_CS"/>
</dbReference>
<evidence type="ECO:0000313" key="5">
    <source>
        <dbReference type="Proteomes" id="UP001336314"/>
    </source>
</evidence>